<sequence>MAEPVNAFHSIQTDKPVQHINALIGPLSCDRRVTVFDAGTQKPFPHISEHVGPIIVVLEGGFEIRRTDGLVLVRGGGPYVLGLGEALYGRGRHTIYCTTALNIVSLSKEEAFEIVDKESLWSHVANLLAWQLQLMVARDEELTSVDAYTMIRAKLSELYMLKTQFGLSFNIVDFIQQRTNLSRSIIHQVISELKRGEYITIVRGRLVDMKSSLPQKY</sequence>
<evidence type="ECO:0000313" key="2">
    <source>
        <dbReference type="EMBL" id="EFE08614.1"/>
    </source>
</evidence>
<comment type="caution">
    <text evidence="2">The sequence shown here is derived from an EMBL/GenBank/DDBJ whole genome shotgun (WGS) entry which is preliminary data.</text>
</comment>
<dbReference type="AlphaFoldDB" id="D4BBZ6"/>
<evidence type="ECO:0000259" key="1">
    <source>
        <dbReference type="Pfam" id="PF15977"/>
    </source>
</evidence>
<dbReference type="HOGENOM" id="CLU_080453_2_1_6"/>
<feature type="domain" description="IprA winged helix-turn-helix" evidence="1">
    <location>
        <begin position="147"/>
        <end position="214"/>
    </location>
</feature>
<dbReference type="RefSeq" id="WP_006685303.1">
    <property type="nucleotide sequence ID" value="NZ_GG730299.1"/>
</dbReference>
<dbReference type="InterPro" id="IPR041687">
    <property type="entry name" value="HTH_46"/>
</dbReference>
<reference evidence="2 3" key="1">
    <citation type="submission" date="2010-02" db="EMBL/GenBank/DDBJ databases">
        <authorList>
            <person name="Weinstock G."/>
            <person name="Sodergren E."/>
            <person name="Clifton S."/>
            <person name="Fulton L."/>
            <person name="Fulton B."/>
            <person name="Courtney L."/>
            <person name="Fronick C."/>
            <person name="Harrison M."/>
            <person name="Strong C."/>
            <person name="Farmer C."/>
            <person name="Delahaunty K."/>
            <person name="Markovic C."/>
            <person name="Hall O."/>
            <person name="Minx P."/>
            <person name="Tomlinson C."/>
            <person name="Mitreva M."/>
            <person name="Nelson J."/>
            <person name="Hou S."/>
            <person name="Wollam A."/>
            <person name="Pepin K.H."/>
            <person name="Johnson M."/>
            <person name="Bhonagiri V."/>
            <person name="Zhang X."/>
            <person name="Suruliraj S."/>
            <person name="Warren W."/>
            <person name="Chinwalla A."/>
            <person name="Mardis E.R."/>
            <person name="Wilson R.K."/>
        </authorList>
    </citation>
    <scope>NUCLEOTIDE SEQUENCE [LARGE SCALE GENOMIC DNA]</scope>
    <source>
        <strain evidence="2 3">ATCC 29220</strain>
    </source>
</reference>
<dbReference type="eggNOG" id="COG0664">
    <property type="taxonomic scope" value="Bacteria"/>
</dbReference>
<gene>
    <name evidence="2" type="ORF">CIT292_07937</name>
</gene>
<dbReference type="Proteomes" id="UP000003880">
    <property type="component" value="Unassembled WGS sequence"/>
</dbReference>
<proteinExistence type="predicted"/>
<protein>
    <recommendedName>
        <fullName evidence="1">IprA winged helix-turn-helix domain-containing protein</fullName>
    </recommendedName>
</protein>
<accession>D4BBZ6</accession>
<name>D4BBZ6_9ENTR</name>
<dbReference type="EMBL" id="ABWL02000007">
    <property type="protein sequence ID" value="EFE08614.1"/>
    <property type="molecule type" value="Genomic_DNA"/>
</dbReference>
<organism evidence="2 3">
    <name type="scientific">Citrobacter youngae ATCC 29220</name>
    <dbReference type="NCBI Taxonomy" id="500640"/>
    <lineage>
        <taxon>Bacteria</taxon>
        <taxon>Pseudomonadati</taxon>
        <taxon>Pseudomonadota</taxon>
        <taxon>Gammaproteobacteria</taxon>
        <taxon>Enterobacterales</taxon>
        <taxon>Enterobacteriaceae</taxon>
        <taxon>Citrobacter</taxon>
        <taxon>Citrobacter freundii complex</taxon>
    </lineage>
</organism>
<dbReference type="Pfam" id="PF15977">
    <property type="entry name" value="HTH_46"/>
    <property type="match status" value="1"/>
</dbReference>
<evidence type="ECO:0000313" key="3">
    <source>
        <dbReference type="Proteomes" id="UP000003880"/>
    </source>
</evidence>